<proteinExistence type="predicted"/>
<dbReference type="SUPFAM" id="SSF53756">
    <property type="entry name" value="UDP-Glycosyltransferase/glycogen phosphorylase"/>
    <property type="match status" value="1"/>
</dbReference>
<feature type="compositionally biased region" description="Low complexity" evidence="3">
    <location>
        <begin position="22"/>
        <end position="36"/>
    </location>
</feature>
<dbReference type="PANTHER" id="PTHR12526">
    <property type="entry name" value="GLYCOSYLTRANSFERASE"/>
    <property type="match status" value="1"/>
</dbReference>
<dbReference type="InterPro" id="IPR028098">
    <property type="entry name" value="Glyco_trans_4-like_N"/>
</dbReference>
<keyword evidence="2 6" id="KW-0808">Transferase</keyword>
<dbReference type="Gene3D" id="3.40.50.2000">
    <property type="entry name" value="Glycogen Phosphorylase B"/>
    <property type="match status" value="2"/>
</dbReference>
<evidence type="ECO:0000313" key="6">
    <source>
        <dbReference type="EMBL" id="ACL55998.1"/>
    </source>
</evidence>
<dbReference type="HOGENOM" id="CLU_608075_0_0_5"/>
<dbReference type="InterPro" id="IPR001296">
    <property type="entry name" value="Glyco_trans_1"/>
</dbReference>
<dbReference type="KEGG" id="mno:Mnod_0985"/>
<dbReference type="STRING" id="460265.Mnod_0985"/>
<dbReference type="GO" id="GO:0016757">
    <property type="term" value="F:glycosyltransferase activity"/>
    <property type="evidence" value="ECO:0007669"/>
    <property type="project" value="UniProtKB-KW"/>
</dbReference>
<keyword evidence="1" id="KW-0328">Glycosyltransferase</keyword>
<feature type="compositionally biased region" description="Basic residues" evidence="3">
    <location>
        <begin position="1"/>
        <end position="17"/>
    </location>
</feature>
<evidence type="ECO:0000313" key="7">
    <source>
        <dbReference type="Proteomes" id="UP000008207"/>
    </source>
</evidence>
<dbReference type="EMBL" id="CP001349">
    <property type="protein sequence ID" value="ACL55998.1"/>
    <property type="molecule type" value="Genomic_DNA"/>
</dbReference>
<protein>
    <submittedName>
        <fullName evidence="6">Glycosyl transferase group 1</fullName>
    </submittedName>
</protein>
<name>B8IHW0_METNO</name>
<dbReference type="AlphaFoldDB" id="B8IHW0"/>
<feature type="region of interest" description="Disordered" evidence="3">
    <location>
        <begin position="1"/>
        <end position="40"/>
    </location>
</feature>
<gene>
    <name evidence="6" type="ordered locus">Mnod_0985</name>
</gene>
<dbReference type="Proteomes" id="UP000008207">
    <property type="component" value="Chromosome"/>
</dbReference>
<keyword evidence="7" id="KW-1185">Reference proteome</keyword>
<evidence type="ECO:0000259" key="4">
    <source>
        <dbReference type="Pfam" id="PF00534"/>
    </source>
</evidence>
<dbReference type="PANTHER" id="PTHR12526:SF510">
    <property type="entry name" value="D-INOSITOL 3-PHOSPHATE GLYCOSYLTRANSFERASE"/>
    <property type="match status" value="1"/>
</dbReference>
<feature type="region of interest" description="Disordered" evidence="3">
    <location>
        <begin position="225"/>
        <end position="245"/>
    </location>
</feature>
<evidence type="ECO:0000256" key="3">
    <source>
        <dbReference type="SAM" id="MobiDB-lite"/>
    </source>
</evidence>
<sequence>MRMGRRRIRDRHARCAKRAGLAMRPASPARPSRAPAPDGPLDIRHIVIADREGYPSASNGVHQMARSLALEQVRAGDAPRIVFVADDPSGIAVPPGIRLDHVPLAGPIFLGHLVALEASSREALLAGAGPRTVFHLHGARKPLFVALTRHLRARGHPYIFTLHSCFSHLFDRHGRVKKPLVALYVTLLERAALNGARFVHVLTELEQAELGRLAPRARACLIPNGAFSSSESGRPPPPERDGRTDGEPVFGFCGRLAVFHKGLDLLVEGFALHCRRGGRGRLVLMGPGAGGESLAVRAGALGIADRVAVLEPRYGPERDAVMRGWDFFAIPSRLDHWPTAALEAELLGVPILVTRETGLHEMAAQYGAGLLVADLTAEHVADTLAEAGRIDPARWARMSANAYRMACEVADWSVAAARIRALYQAPPELYAESPIIQHRPAGVARSAETR</sequence>
<evidence type="ECO:0000256" key="1">
    <source>
        <dbReference type="ARBA" id="ARBA00022676"/>
    </source>
</evidence>
<feature type="domain" description="Glycosyltransferase subfamily 4-like N-terminal" evidence="5">
    <location>
        <begin position="59"/>
        <end position="225"/>
    </location>
</feature>
<dbReference type="CAZy" id="GT4">
    <property type="family name" value="Glycosyltransferase Family 4"/>
</dbReference>
<evidence type="ECO:0000256" key="2">
    <source>
        <dbReference type="ARBA" id="ARBA00022679"/>
    </source>
</evidence>
<reference evidence="6 7" key="1">
    <citation type="submission" date="2009-01" db="EMBL/GenBank/DDBJ databases">
        <title>Complete sequence of chromosome of Methylobacterium nodulans ORS 2060.</title>
        <authorList>
            <consortium name="US DOE Joint Genome Institute"/>
            <person name="Lucas S."/>
            <person name="Copeland A."/>
            <person name="Lapidus A."/>
            <person name="Glavina del Rio T."/>
            <person name="Dalin E."/>
            <person name="Tice H."/>
            <person name="Bruce D."/>
            <person name="Goodwin L."/>
            <person name="Pitluck S."/>
            <person name="Sims D."/>
            <person name="Brettin T."/>
            <person name="Detter J.C."/>
            <person name="Han C."/>
            <person name="Larimer F."/>
            <person name="Land M."/>
            <person name="Hauser L."/>
            <person name="Kyrpides N."/>
            <person name="Ivanova N."/>
            <person name="Marx C.J."/>
            <person name="Richardson P."/>
        </authorList>
    </citation>
    <scope>NUCLEOTIDE SEQUENCE [LARGE SCALE GENOMIC DNA]</scope>
    <source>
        <strain evidence="7">LMG 21967 / CNCM I-2342 / ORS 2060</strain>
    </source>
</reference>
<evidence type="ECO:0000259" key="5">
    <source>
        <dbReference type="Pfam" id="PF13439"/>
    </source>
</evidence>
<feature type="domain" description="Glycosyl transferase family 1" evidence="4">
    <location>
        <begin position="243"/>
        <end position="403"/>
    </location>
</feature>
<dbReference type="eggNOG" id="COG0438">
    <property type="taxonomic scope" value="Bacteria"/>
</dbReference>
<organism evidence="6 7">
    <name type="scientific">Methylobacterium nodulans (strain LMG 21967 / CNCM I-2342 / ORS 2060)</name>
    <dbReference type="NCBI Taxonomy" id="460265"/>
    <lineage>
        <taxon>Bacteria</taxon>
        <taxon>Pseudomonadati</taxon>
        <taxon>Pseudomonadota</taxon>
        <taxon>Alphaproteobacteria</taxon>
        <taxon>Hyphomicrobiales</taxon>
        <taxon>Methylobacteriaceae</taxon>
        <taxon>Methylobacterium</taxon>
    </lineage>
</organism>
<dbReference type="Pfam" id="PF13439">
    <property type="entry name" value="Glyco_transf_4"/>
    <property type="match status" value="1"/>
</dbReference>
<accession>B8IHW0</accession>
<dbReference type="Pfam" id="PF00534">
    <property type="entry name" value="Glycos_transf_1"/>
    <property type="match status" value="1"/>
</dbReference>